<dbReference type="Proteomes" id="UP001597545">
    <property type="component" value="Unassembled WGS sequence"/>
</dbReference>
<dbReference type="RefSeq" id="WP_380905305.1">
    <property type="nucleotide sequence ID" value="NZ_JBHUEG010000006.1"/>
</dbReference>
<keyword evidence="2" id="KW-0813">Transport</keyword>
<evidence type="ECO:0000256" key="3">
    <source>
        <dbReference type="SAM" id="SignalP"/>
    </source>
</evidence>
<dbReference type="InterPro" id="IPR037066">
    <property type="entry name" value="Plug_dom_sf"/>
</dbReference>
<evidence type="ECO:0000256" key="2">
    <source>
        <dbReference type="PROSITE-ProRule" id="PRU01360"/>
    </source>
</evidence>
<dbReference type="InterPro" id="IPR012910">
    <property type="entry name" value="Plug_dom"/>
</dbReference>
<evidence type="ECO:0000313" key="6">
    <source>
        <dbReference type="Proteomes" id="UP001597545"/>
    </source>
</evidence>
<comment type="subcellular location">
    <subcellularLocation>
        <location evidence="2">Cell outer membrane</location>
        <topology evidence="2">Multi-pass membrane protein</topology>
    </subcellularLocation>
</comment>
<dbReference type="SUPFAM" id="SSF56935">
    <property type="entry name" value="Porins"/>
    <property type="match status" value="1"/>
</dbReference>
<name>A0ABW5KJ02_9SPHI</name>
<proteinExistence type="inferred from homology"/>
<comment type="similarity">
    <text evidence="2">Belongs to the TonB-dependent receptor family.</text>
</comment>
<keyword evidence="2" id="KW-1134">Transmembrane beta strand</keyword>
<dbReference type="PANTHER" id="PTHR30069">
    <property type="entry name" value="TONB-DEPENDENT OUTER MEMBRANE RECEPTOR"/>
    <property type="match status" value="1"/>
</dbReference>
<keyword evidence="2" id="KW-0812">Transmembrane</keyword>
<dbReference type="NCBIfam" id="TIGR04057">
    <property type="entry name" value="SusC_RagA_signa"/>
    <property type="match status" value="1"/>
</dbReference>
<keyword evidence="2" id="KW-0998">Cell outer membrane</keyword>
<feature type="domain" description="TonB-dependent receptor plug" evidence="4">
    <location>
        <begin position="133"/>
        <end position="242"/>
    </location>
</feature>
<evidence type="ECO:0000256" key="1">
    <source>
        <dbReference type="ARBA" id="ARBA00022729"/>
    </source>
</evidence>
<dbReference type="PANTHER" id="PTHR30069:SF29">
    <property type="entry name" value="HEMOGLOBIN AND HEMOGLOBIN-HAPTOGLOBIN-BINDING PROTEIN 1-RELATED"/>
    <property type="match status" value="1"/>
</dbReference>
<dbReference type="InterPro" id="IPR008969">
    <property type="entry name" value="CarboxyPept-like_regulatory"/>
</dbReference>
<keyword evidence="2" id="KW-0472">Membrane</keyword>
<gene>
    <name evidence="5" type="ORF">ACFSR5_15155</name>
</gene>
<dbReference type="Pfam" id="PF07715">
    <property type="entry name" value="Plug"/>
    <property type="match status" value="1"/>
</dbReference>
<dbReference type="InterPro" id="IPR039426">
    <property type="entry name" value="TonB-dep_rcpt-like"/>
</dbReference>
<reference evidence="6" key="1">
    <citation type="journal article" date="2019" name="Int. J. Syst. Evol. Microbiol.">
        <title>The Global Catalogue of Microorganisms (GCM) 10K type strain sequencing project: providing services to taxonomists for standard genome sequencing and annotation.</title>
        <authorList>
            <consortium name="The Broad Institute Genomics Platform"/>
            <consortium name="The Broad Institute Genome Sequencing Center for Infectious Disease"/>
            <person name="Wu L."/>
            <person name="Ma J."/>
        </authorList>
    </citation>
    <scope>NUCLEOTIDE SEQUENCE [LARGE SCALE GENOMIC DNA]</scope>
    <source>
        <strain evidence="6">KCTC 42662</strain>
    </source>
</reference>
<dbReference type="InterPro" id="IPR023996">
    <property type="entry name" value="TonB-dep_OMP_SusC/RagA"/>
</dbReference>
<dbReference type="Gene3D" id="2.170.130.10">
    <property type="entry name" value="TonB-dependent receptor, plug domain"/>
    <property type="match status" value="1"/>
</dbReference>
<comment type="caution">
    <text evidence="5">The sequence shown here is derived from an EMBL/GenBank/DDBJ whole genome shotgun (WGS) entry which is preliminary data.</text>
</comment>
<dbReference type="PROSITE" id="PS52016">
    <property type="entry name" value="TONB_DEPENDENT_REC_3"/>
    <property type="match status" value="1"/>
</dbReference>
<feature type="signal peptide" evidence="3">
    <location>
        <begin position="1"/>
        <end position="25"/>
    </location>
</feature>
<keyword evidence="1 3" id="KW-0732">Signal</keyword>
<keyword evidence="6" id="KW-1185">Reference proteome</keyword>
<evidence type="ECO:0000259" key="4">
    <source>
        <dbReference type="Pfam" id="PF07715"/>
    </source>
</evidence>
<dbReference type="SUPFAM" id="SSF49464">
    <property type="entry name" value="Carboxypeptidase regulatory domain-like"/>
    <property type="match status" value="1"/>
</dbReference>
<dbReference type="EMBL" id="JBHULR010000007">
    <property type="protein sequence ID" value="MFD2548987.1"/>
    <property type="molecule type" value="Genomic_DNA"/>
</dbReference>
<protein>
    <submittedName>
        <fullName evidence="5">SusC/RagA family TonB-linked outer membrane protein</fullName>
    </submittedName>
</protein>
<dbReference type="InterPro" id="IPR023997">
    <property type="entry name" value="TonB-dep_OMP_SusC/RagA_CS"/>
</dbReference>
<evidence type="ECO:0000313" key="5">
    <source>
        <dbReference type="EMBL" id="MFD2548987.1"/>
    </source>
</evidence>
<accession>A0ABW5KJ02</accession>
<dbReference type="NCBIfam" id="TIGR04056">
    <property type="entry name" value="OMP_RagA_SusC"/>
    <property type="match status" value="1"/>
</dbReference>
<sequence length="1080" mass="121273">MYKKIRYIFTVYLSGLCMLYGHAPARQEASPPPDRLQSLDTLFSKVISASGGIALSGATVRVGDQQVQTDTAGNFSVPFRAETDRILVNYLGYKEFEGAIAEVLRLGRIILEEQDNVIEDVEVYSTGYFQLPKERATGSFTHIGSELMARSPQANIIDRLEGVTSSLQFTRKDSYNESGGEAKLRVRGLSSINAEVAPLIILDDFPFEGELSSINPENIESITVLKDAAASSIWGARAGNGVIVINSKKGKFNSTMQVDFSTRWQIAHRPDLFDDKARLPSRAVLEIEDRLFAEGIYARQDQLALPYYVDLKYQLEDGLITQDQFDTERSRLANSDIRRDAMKYLYRNAAQNLSNVSLRGGSEIHHYNLSAAWTSSSSAVRGDGEERLSLDISNGIKLWRGGTFSIVGSFSDNKARKNGISLSQLYTSGVGKVSTYSTLIGEDGGYAPLVRDYSWTFVNKAEEDGLLDWRFVPLQERELNSHFRNNRFLRISPQFSFSFLSAFKATVLYQYQHTLSGGRNHYGKDSYFVRDMVNSFTQTDGTRIIPHNDIFNYSERASLSAQSGRVQLSYDRSWGNHSELYILAGGERRERIYTTQPAQWVYNYDPDLRTGSGQFDFTELYPQRPSGSARITGSALGGQKNVDRDISYYTNLSYTYLRRFTLTNSMRWDASNLFGVKTNQRGVPLWSIGGAWNIDREAFAEHLPFDMLKLRATYGVSGNVNKSLSSLPTIRYGTNVETQLPMATLTAVGNPSLRWEKVKTWNIGVDLSMGNVLKVSVDYYVKNGEDLFGMDYVDPTTGISGALQQMVNYADLRTDGLDFDLTFAHQFSGVRWTSNLLASYVSNRITDYRTNDNLKANAYLLTTGAAPPVKGRSVDALYALPWNGLSPINGLPIIYVDGEQSSDYANYINNFPVQGLEKVGVTVPRFHSFFRTTLSYKNIDIGGMLSFKGGHRFRRSSMMPGGEYLGNDQHHMDYYERWKKPGDETRTVIPAATDSYSSQLAMSYGYSRALIEPADHIRIEDLTAAYTAKLAKEKLKVKVVLMLRNVGILWQKSDSGLDPEMPFATYRRPKEFSLGIQLQY</sequence>
<feature type="chain" id="PRO_5046244220" evidence="3">
    <location>
        <begin position="26"/>
        <end position="1080"/>
    </location>
</feature>
<organism evidence="5 6">
    <name type="scientific">Sphingobacterium suaedae</name>
    <dbReference type="NCBI Taxonomy" id="1686402"/>
    <lineage>
        <taxon>Bacteria</taxon>
        <taxon>Pseudomonadati</taxon>
        <taxon>Bacteroidota</taxon>
        <taxon>Sphingobacteriia</taxon>
        <taxon>Sphingobacteriales</taxon>
        <taxon>Sphingobacteriaceae</taxon>
        <taxon>Sphingobacterium</taxon>
    </lineage>
</organism>